<dbReference type="InterPro" id="IPR002577">
    <property type="entry name" value="HTH_HxlR"/>
</dbReference>
<dbReference type="PROSITE" id="PS51118">
    <property type="entry name" value="HTH_HXLR"/>
    <property type="match status" value="1"/>
</dbReference>
<evidence type="ECO:0000259" key="4">
    <source>
        <dbReference type="PROSITE" id="PS51118"/>
    </source>
</evidence>
<dbReference type="eggNOG" id="COG1733">
    <property type="taxonomic scope" value="Bacteria"/>
</dbReference>
<reference evidence="5 6" key="1">
    <citation type="journal article" date="2014" name="Genome Announc.">
        <title>Complete Genome Sequence of Sterol-Transforming Mycobacterium neoaurum Strain VKM Ac-1815D.</title>
        <authorList>
            <person name="Shtratnikova V.Y."/>
            <person name="Bragin E.Y."/>
            <person name="Dovbnya D.V."/>
            <person name="Pekov Y.A."/>
            <person name="Schelkunov M.I."/>
            <person name="Strizhov N."/>
            <person name="Ivashina T.V."/>
            <person name="Ashapkin V.V."/>
            <person name="Donova M.V."/>
        </authorList>
    </citation>
    <scope>NUCLEOTIDE SEQUENCE [LARGE SCALE GENOMIC DNA]</scope>
    <source>
        <strain evidence="5 6">VKM Ac-1815D</strain>
    </source>
</reference>
<evidence type="ECO:0000313" key="5">
    <source>
        <dbReference type="EMBL" id="AHC23808.1"/>
    </source>
</evidence>
<dbReference type="Gene3D" id="1.10.10.10">
    <property type="entry name" value="Winged helix-like DNA-binding domain superfamily/Winged helix DNA-binding domain"/>
    <property type="match status" value="1"/>
</dbReference>
<keyword evidence="6" id="KW-1185">Reference proteome</keyword>
<evidence type="ECO:0000256" key="1">
    <source>
        <dbReference type="ARBA" id="ARBA00023015"/>
    </source>
</evidence>
<organism evidence="5 6">
    <name type="scientific">Mycolicibacterium neoaurum VKM Ac-1815D</name>
    <dbReference type="NCBI Taxonomy" id="700508"/>
    <lineage>
        <taxon>Bacteria</taxon>
        <taxon>Bacillati</taxon>
        <taxon>Actinomycetota</taxon>
        <taxon>Actinomycetes</taxon>
        <taxon>Mycobacteriales</taxon>
        <taxon>Mycobacteriaceae</taxon>
        <taxon>Mycolicibacterium</taxon>
    </lineage>
</organism>
<dbReference type="InterPro" id="IPR036388">
    <property type="entry name" value="WH-like_DNA-bd_sf"/>
</dbReference>
<keyword evidence="1" id="KW-0805">Transcription regulation</keyword>
<evidence type="ECO:0000256" key="2">
    <source>
        <dbReference type="ARBA" id="ARBA00023125"/>
    </source>
</evidence>
<dbReference type="HOGENOM" id="CLU_111585_2_3_11"/>
<dbReference type="Pfam" id="PF01638">
    <property type="entry name" value="HxlR"/>
    <property type="match status" value="1"/>
</dbReference>
<accession>V5X7M6</accession>
<keyword evidence="2" id="KW-0238">DNA-binding</keyword>
<dbReference type="PANTHER" id="PTHR33204:SF37">
    <property type="entry name" value="HTH-TYPE TRANSCRIPTIONAL REGULATOR YODB"/>
    <property type="match status" value="1"/>
</dbReference>
<feature type="domain" description="HTH hxlR-type" evidence="4">
    <location>
        <begin position="18"/>
        <end position="117"/>
    </location>
</feature>
<dbReference type="Proteomes" id="UP000018763">
    <property type="component" value="Chromosome"/>
</dbReference>
<dbReference type="PANTHER" id="PTHR33204">
    <property type="entry name" value="TRANSCRIPTIONAL REGULATOR, MARR FAMILY"/>
    <property type="match status" value="1"/>
</dbReference>
<evidence type="ECO:0000313" key="6">
    <source>
        <dbReference type="Proteomes" id="UP000018763"/>
    </source>
</evidence>
<name>V5X7M6_MYCNE</name>
<dbReference type="GO" id="GO:0003677">
    <property type="term" value="F:DNA binding"/>
    <property type="evidence" value="ECO:0007669"/>
    <property type="project" value="UniProtKB-KW"/>
</dbReference>
<dbReference type="GeneID" id="43448672"/>
<dbReference type="AlphaFoldDB" id="V5X7M6"/>
<protein>
    <submittedName>
        <fullName evidence="5">HxlR family transcriptional regulator</fullName>
    </submittedName>
</protein>
<proteinExistence type="predicted"/>
<evidence type="ECO:0000256" key="3">
    <source>
        <dbReference type="ARBA" id="ARBA00023163"/>
    </source>
</evidence>
<dbReference type="RefSeq" id="WP_023985199.1">
    <property type="nucleotide sequence ID" value="NC_023036.2"/>
</dbReference>
<keyword evidence="3" id="KW-0804">Transcription</keyword>
<dbReference type="EMBL" id="CP006936">
    <property type="protein sequence ID" value="AHC23808.1"/>
    <property type="molecule type" value="Genomic_DNA"/>
</dbReference>
<dbReference type="SUPFAM" id="SSF46785">
    <property type="entry name" value="Winged helix' DNA-binding domain"/>
    <property type="match status" value="1"/>
</dbReference>
<dbReference type="KEGG" id="mne:D174_04005"/>
<dbReference type="InterPro" id="IPR036390">
    <property type="entry name" value="WH_DNA-bd_sf"/>
</dbReference>
<gene>
    <name evidence="5" type="ORF">D174_04005</name>
</gene>
<sequence>MTVQSKRAPRGDLFDVRCPTRDLLDRVGGKWTAMLVKLLDEAGERRFSELSRGAAGISRKMLASTLRDLERDGLVSRRVQPTTPPSVYYELTPLGRSLSEPLATLRNWAESNMRAVDDARIEFDRRS</sequence>